<dbReference type="SUPFAM" id="SSF53271">
    <property type="entry name" value="PRTase-like"/>
    <property type="match status" value="1"/>
</dbReference>
<accession>A0A6G2CFQ8</accession>
<keyword evidence="2" id="KW-0328">Glycosyltransferase</keyword>
<dbReference type="GO" id="GO:0016757">
    <property type="term" value="F:glycosyltransferase activity"/>
    <property type="evidence" value="ECO:0007669"/>
    <property type="project" value="UniProtKB-KW"/>
</dbReference>
<feature type="domain" description="Phosphoribosyltransferase" evidence="1">
    <location>
        <begin position="10"/>
        <end position="183"/>
    </location>
</feature>
<dbReference type="InterPro" id="IPR000836">
    <property type="entry name" value="PRTase_dom"/>
</dbReference>
<comment type="caution">
    <text evidence="2">The sequence shown here is derived from an EMBL/GenBank/DDBJ whole genome shotgun (WGS) entry which is preliminary data.</text>
</comment>
<dbReference type="RefSeq" id="WP_129821412.1">
    <property type="nucleotide sequence ID" value="NZ_JADNAQ010000019.1"/>
</dbReference>
<reference evidence="2" key="1">
    <citation type="journal article" date="2019" name="Nat. Med.">
        <title>A library of human gut bacterial isolates paired with longitudinal multiomics data enables mechanistic microbiome research.</title>
        <authorList>
            <person name="Poyet M."/>
            <person name="Groussin M."/>
            <person name="Gibbons S.M."/>
            <person name="Avila-Pacheco J."/>
            <person name="Jiang X."/>
            <person name="Kearney S.M."/>
            <person name="Perrotta A.R."/>
            <person name="Berdy B."/>
            <person name="Zhao S."/>
            <person name="Lieberman T.D."/>
            <person name="Swanson P.K."/>
            <person name="Smith M."/>
            <person name="Roesemann S."/>
            <person name="Alexander J.E."/>
            <person name="Rich S.A."/>
            <person name="Livny J."/>
            <person name="Vlamakis H."/>
            <person name="Clish C."/>
            <person name="Bullock K."/>
            <person name="Deik A."/>
            <person name="Scott J."/>
            <person name="Pierce K.A."/>
            <person name="Xavier R.J."/>
            <person name="Alm E.J."/>
        </authorList>
    </citation>
    <scope>NUCLEOTIDE SEQUENCE</scope>
    <source>
        <strain evidence="2">BIOML-A179</strain>
    </source>
</reference>
<dbReference type="CDD" id="cd06223">
    <property type="entry name" value="PRTases_typeI"/>
    <property type="match status" value="1"/>
</dbReference>
<dbReference type="InterPro" id="IPR029057">
    <property type="entry name" value="PRTase-like"/>
</dbReference>
<gene>
    <name evidence="2" type="ORF">GMA64_02125</name>
</gene>
<name>A0A6G2CFQ8_9FIRM</name>
<dbReference type="Gene3D" id="3.40.50.2020">
    <property type="match status" value="1"/>
</dbReference>
<evidence type="ECO:0000259" key="1">
    <source>
        <dbReference type="Pfam" id="PF00156"/>
    </source>
</evidence>
<keyword evidence="2" id="KW-0808">Transferase</keyword>
<dbReference type="Pfam" id="PF00156">
    <property type="entry name" value="Pribosyltran"/>
    <property type="match status" value="1"/>
</dbReference>
<dbReference type="Gene3D" id="3.30.1310.20">
    <property type="entry name" value="PRTase-like"/>
    <property type="match status" value="1"/>
</dbReference>
<sequence>MLFKNRFDAGELLSQHLKLYHDKEIIMLLVPRGGVEVGLPSIKHFQFEWDLIITRKIGAPHHKEIAIGTVTVDGQYLLYEEYIERLHVPTGYIEQEIDKELREIKRRLITYRGHDSFPNVQHKVVILVDDGIATGFTLLAAIKSIKAHQPKKLILAVPVGLTETIEALRQFVDEIICLHSIDHFTSVGAYYETFPQVTEEQISYYLEDLKKGPSSCKKPYPTG</sequence>
<dbReference type="EMBL" id="WMQV01000003">
    <property type="protein sequence ID" value="MTL93316.1"/>
    <property type="molecule type" value="Genomic_DNA"/>
</dbReference>
<evidence type="ECO:0000313" key="2">
    <source>
        <dbReference type="EMBL" id="MTL93316.1"/>
    </source>
</evidence>
<proteinExistence type="predicted"/>
<protein>
    <submittedName>
        <fullName evidence="2">Phosphoribosyltransferase</fullName>
    </submittedName>
</protein>
<organism evidence="2">
    <name type="scientific">Turicibacter sanguinis</name>
    <dbReference type="NCBI Taxonomy" id="154288"/>
    <lineage>
        <taxon>Bacteria</taxon>
        <taxon>Bacillati</taxon>
        <taxon>Bacillota</taxon>
        <taxon>Erysipelotrichia</taxon>
        <taxon>Erysipelotrichales</taxon>
        <taxon>Turicibacteraceae</taxon>
        <taxon>Turicibacter</taxon>
    </lineage>
</organism>
<dbReference type="AlphaFoldDB" id="A0A6G2CFQ8"/>